<organism evidence="3 4">
    <name type="scientific">Panicum virgatum</name>
    <name type="common">Blackwell switchgrass</name>
    <dbReference type="NCBI Taxonomy" id="38727"/>
    <lineage>
        <taxon>Eukaryota</taxon>
        <taxon>Viridiplantae</taxon>
        <taxon>Streptophyta</taxon>
        <taxon>Embryophyta</taxon>
        <taxon>Tracheophyta</taxon>
        <taxon>Spermatophyta</taxon>
        <taxon>Magnoliopsida</taxon>
        <taxon>Liliopsida</taxon>
        <taxon>Poales</taxon>
        <taxon>Poaceae</taxon>
        <taxon>PACMAD clade</taxon>
        <taxon>Panicoideae</taxon>
        <taxon>Panicodae</taxon>
        <taxon>Paniceae</taxon>
        <taxon>Panicinae</taxon>
        <taxon>Panicum</taxon>
        <taxon>Panicum sect. Hiantes</taxon>
    </lineage>
</organism>
<gene>
    <name evidence="3" type="ORF">PVAP13_3KG482502</name>
</gene>
<feature type="transmembrane region" description="Helical" evidence="2">
    <location>
        <begin position="18"/>
        <end position="42"/>
    </location>
</feature>
<keyword evidence="2" id="KW-1133">Transmembrane helix</keyword>
<feature type="compositionally biased region" description="Low complexity" evidence="1">
    <location>
        <begin position="107"/>
        <end position="142"/>
    </location>
</feature>
<accession>A0A8T0VAF8</accession>
<name>A0A8T0VAF8_PANVG</name>
<keyword evidence="4" id="KW-1185">Reference proteome</keyword>
<evidence type="ECO:0000313" key="4">
    <source>
        <dbReference type="Proteomes" id="UP000823388"/>
    </source>
</evidence>
<dbReference type="AlphaFoldDB" id="A0A8T0VAF8"/>
<evidence type="ECO:0000256" key="1">
    <source>
        <dbReference type="SAM" id="MobiDB-lite"/>
    </source>
</evidence>
<dbReference type="EMBL" id="CM029041">
    <property type="protein sequence ID" value="KAG2630305.1"/>
    <property type="molecule type" value="Genomic_DNA"/>
</dbReference>
<feature type="compositionally biased region" description="Low complexity" evidence="1">
    <location>
        <begin position="152"/>
        <end position="162"/>
    </location>
</feature>
<evidence type="ECO:0000313" key="3">
    <source>
        <dbReference type="EMBL" id="KAG2630304.1"/>
    </source>
</evidence>
<feature type="region of interest" description="Disordered" evidence="1">
    <location>
        <begin position="83"/>
        <end position="213"/>
    </location>
</feature>
<keyword evidence="2" id="KW-0472">Membrane</keyword>
<sequence length="213" mass="22901">MELSQFPRLSLPLYFCRAAAHACPSLSLVILLHLILSLFHYLCRQQLRAARGAAAERGRRRRAAAAPEEPRCGAATVCGADGTEQPWRGASAQSSGGERGRRRRAVRGAVAAWSRGGTATQQRRLSAVARAAAAPRASPQSRAEQRRRRAASARSRVAARAAMLGAPAHDEASLRARYTRLGTQPRRTATRGRNAAAAAAQSSDRMPRPSIFS</sequence>
<evidence type="ECO:0000256" key="2">
    <source>
        <dbReference type="SAM" id="Phobius"/>
    </source>
</evidence>
<proteinExistence type="predicted"/>
<reference evidence="3" key="1">
    <citation type="submission" date="2020-05" db="EMBL/GenBank/DDBJ databases">
        <title>WGS assembly of Panicum virgatum.</title>
        <authorList>
            <person name="Lovell J.T."/>
            <person name="Jenkins J."/>
            <person name="Shu S."/>
            <person name="Juenger T.E."/>
            <person name="Schmutz J."/>
        </authorList>
    </citation>
    <scope>NUCLEOTIDE SEQUENCE</scope>
    <source>
        <strain evidence="3">AP13</strain>
    </source>
</reference>
<keyword evidence="2" id="KW-0812">Transmembrane</keyword>
<protein>
    <submittedName>
        <fullName evidence="3">Uncharacterized protein</fullName>
    </submittedName>
</protein>
<dbReference type="EMBL" id="CM029041">
    <property type="protein sequence ID" value="KAG2630304.1"/>
    <property type="molecule type" value="Genomic_DNA"/>
</dbReference>
<dbReference type="Proteomes" id="UP000823388">
    <property type="component" value="Chromosome 3K"/>
</dbReference>
<feature type="compositionally biased region" description="Low complexity" evidence="1">
    <location>
        <begin position="191"/>
        <end position="200"/>
    </location>
</feature>
<comment type="caution">
    <text evidence="3">The sequence shown here is derived from an EMBL/GenBank/DDBJ whole genome shotgun (WGS) entry which is preliminary data.</text>
</comment>